<dbReference type="InterPro" id="IPR001054">
    <property type="entry name" value="A/G_cyclase"/>
</dbReference>
<dbReference type="CDD" id="cd07302">
    <property type="entry name" value="CHD"/>
    <property type="match status" value="2"/>
</dbReference>
<dbReference type="GO" id="GO:0006171">
    <property type="term" value="P:cAMP biosynthetic process"/>
    <property type="evidence" value="ECO:0007669"/>
    <property type="project" value="UniProtKB-KW"/>
</dbReference>
<comment type="subcellular location">
    <subcellularLocation>
        <location evidence="3">Membrane</location>
        <topology evidence="3">Multi-pass membrane protein</topology>
    </subcellularLocation>
</comment>
<evidence type="ECO:0000256" key="15">
    <source>
        <dbReference type="ARBA" id="ARBA00023239"/>
    </source>
</evidence>
<keyword evidence="9" id="KW-0067">ATP-binding</keyword>
<evidence type="ECO:0000256" key="11">
    <source>
        <dbReference type="ARBA" id="ARBA00022989"/>
    </source>
</evidence>
<evidence type="ECO:0000313" key="20">
    <source>
        <dbReference type="EMBL" id="CAF0911871.1"/>
    </source>
</evidence>
<dbReference type="Gene3D" id="3.30.70.1230">
    <property type="entry name" value="Nucleotide cyclase"/>
    <property type="match status" value="2"/>
</dbReference>
<keyword evidence="10" id="KW-0460">Magnesium</keyword>
<feature type="transmembrane region" description="Helical" evidence="18">
    <location>
        <begin position="198"/>
        <end position="219"/>
    </location>
</feature>
<evidence type="ECO:0000256" key="13">
    <source>
        <dbReference type="ARBA" id="ARBA00023136"/>
    </source>
</evidence>
<feature type="transmembrane region" description="Helical" evidence="18">
    <location>
        <begin position="1085"/>
        <end position="1105"/>
    </location>
</feature>
<dbReference type="SMART" id="SM00044">
    <property type="entry name" value="CYCc"/>
    <property type="match status" value="2"/>
</dbReference>
<keyword evidence="11 18" id="KW-1133">Transmembrane helix</keyword>
<dbReference type="GO" id="GO:0007189">
    <property type="term" value="P:adenylate cyclase-activating G protein-coupled receptor signaling pathway"/>
    <property type="evidence" value="ECO:0007669"/>
    <property type="project" value="TreeGrafter"/>
</dbReference>
<keyword evidence="14" id="KW-0325">Glycoprotein</keyword>
<dbReference type="PANTHER" id="PTHR45627">
    <property type="entry name" value="ADENYLATE CYCLASE TYPE 1"/>
    <property type="match status" value="1"/>
</dbReference>
<name>A0A814AAA9_9BILA</name>
<keyword evidence="12" id="KW-0115">cAMP biosynthesis</keyword>
<feature type="transmembrane region" description="Helical" evidence="18">
    <location>
        <begin position="885"/>
        <end position="906"/>
    </location>
</feature>
<feature type="transmembrane region" description="Helical" evidence="18">
    <location>
        <begin position="174"/>
        <end position="192"/>
    </location>
</feature>
<evidence type="ECO:0000256" key="4">
    <source>
        <dbReference type="ARBA" id="ARBA00012201"/>
    </source>
</evidence>
<dbReference type="FunFam" id="3.30.70.1230:FF:000024">
    <property type="entry name" value="ACXA, isoform A"/>
    <property type="match status" value="1"/>
</dbReference>
<sequence>MMDRETKSKKKESIRSIFKNSSKKGFEESIVLNNYSSGVLSDMHSNSISEFASSTEIDSKPKNNENESRKMTNDESNVNRNNPADDSSQFFKTSSNNVLHKFYITRMKHSLIVSFLILIPIQNFILCLISQFSETDNTQLILESITFILVSIISLILAFYLIRNEIKLQTYPFTFSLIIYVLITLNHIIPLIRSKTRHLATIEYGSFVILNIIAIYSILPLKKRYTICLSALISVKNVLLLSYFLHNSKFHYTIIIKKLACYAIVYLMTNVFGIYYQILTNKSQNDAFNNTIKFLNGRIKLEKEKQQQEMLMVSVLPAHIALEMKAEMLRKTRQAQIKSMIISEETSSGSNKNLKNVFKSSAHSIVDIAVRKISGVNRQLSTIAEVSKTSAKNSKNDNDALNGLNSIHRKSNGKNLVFVDKNRHKASAFHDLHIKSHNNVSILYADIVNFTPLADKFEPPELVNILNKLFAKFDQKAKEYDCMRIKILGDCYYCVSGLPIPRPNHADNCVKMGLEMIEIIREVREATGVDVDMRIGVHTGKVLCGVLGLRKWQYDVWSDDVTIANHMESAGIPGSVHISHETYTSLTGEYKVEEGHGKKRDSLLREKDIVTYLIKPTQDLENLSTANFMNSNMFDTGKRTKYSKLELWLNDNANHEKAASNIKLSQVSSAENSSNIILTLLEDTLSPLKCSLNSKCIFGTRRNSEFNPVTLKFKNKENYCLRHKNLMKKTKFLSCFFPKSLYKHKNGSSNQINNSTSYSNLTNGFNSMGRKNDSQNIVIDDINSACIACLAENTKNSSIIKSVEALYNQQPTNDYRYFMIMCGLIFSSIASVLFIADLKKTKFYYYLVGIGYGLFLIASLLSFIKISKYTRGSHSNSPSILTNFTFLRYSFSIITILCCLILPWTVDWTPQAVPNLSLKSYHSNNRSLMNTKPAFSKTFPIKTSQIIKSPLFLHITGMSQRHDRTWAIENFKRSIYSLDKYKPNRTKTKTTSLAKTKATKMTTTTKLSNFKTQCKIPFTSQLGFHYFELNLLLFHLSILSCSSFLQLYFYSKLAMMLIGITVYIIGFNIQQIYECLGYSLTINQPFLKAELLIQMIFYVIFLHIMDRRIEINSRLDFLWRLKFQREIDEVEVTSTMSRLLLENMLPKHVVGIILDPKRNKDEVYHEKYDCVAVMFASIPNFKEFYVQSDINKDGLECLRLLNEIIAEFDLLLSKNKYSCVEKIKTIGSTYMAAAGLNIGADKNFKNLKERTNHYLIALTDFAFSMMQVIQSINKDCFNDFQLRIGINIGPVVAGVIGASKPQYDIWGNTVNVASRMESTGVMSRIQVPENPKNILVDYGYPCDCRGAPKSQKQVTCKGGNETRFVAKCRYVVEVINGILKQSFKALENTPNSMLNHIMSDFRILGSLINFLPNSNDIKSLEWVCSCKSDKGTVGYCIDVASVFYYLACGHRNEIIPIPGLSLYSLLIRICFNTEDSDVSEEICLHQNIS</sequence>
<feature type="transmembrane region" description="Helical" evidence="18">
    <location>
        <begin position="252"/>
        <end position="276"/>
    </location>
</feature>
<evidence type="ECO:0000256" key="14">
    <source>
        <dbReference type="ARBA" id="ARBA00023180"/>
    </source>
</evidence>
<evidence type="ECO:0000256" key="1">
    <source>
        <dbReference type="ARBA" id="ARBA00001593"/>
    </source>
</evidence>
<keyword evidence="21" id="KW-1185">Reference proteome</keyword>
<evidence type="ECO:0000256" key="3">
    <source>
        <dbReference type="ARBA" id="ARBA00004141"/>
    </source>
</evidence>
<dbReference type="InterPro" id="IPR032628">
    <property type="entry name" value="AC_N"/>
</dbReference>
<dbReference type="InterPro" id="IPR018297">
    <property type="entry name" value="A/G_cyclase_CS"/>
</dbReference>
<comment type="similarity">
    <text evidence="16">Belongs to the adenylyl cyclase class-4/guanylyl cyclase family.</text>
</comment>
<feature type="transmembrane region" description="Helical" evidence="18">
    <location>
        <begin position="111"/>
        <end position="132"/>
    </location>
</feature>
<comment type="caution">
    <text evidence="20">The sequence shown here is derived from an EMBL/GenBank/DDBJ whole genome shotgun (WGS) entry which is preliminary data.</text>
</comment>
<dbReference type="GO" id="GO:0005886">
    <property type="term" value="C:plasma membrane"/>
    <property type="evidence" value="ECO:0007669"/>
    <property type="project" value="TreeGrafter"/>
</dbReference>
<organism evidence="20 21">
    <name type="scientific">Brachionus calyciflorus</name>
    <dbReference type="NCBI Taxonomy" id="104777"/>
    <lineage>
        <taxon>Eukaryota</taxon>
        <taxon>Metazoa</taxon>
        <taxon>Spiralia</taxon>
        <taxon>Gnathifera</taxon>
        <taxon>Rotifera</taxon>
        <taxon>Eurotatoria</taxon>
        <taxon>Monogononta</taxon>
        <taxon>Pseudotrocha</taxon>
        <taxon>Ploima</taxon>
        <taxon>Brachionidae</taxon>
        <taxon>Brachionus</taxon>
    </lineage>
</organism>
<feature type="region of interest" description="Disordered" evidence="17">
    <location>
        <begin position="51"/>
        <end position="89"/>
    </location>
</feature>
<protein>
    <recommendedName>
        <fullName evidence="4">adenylate cyclase</fullName>
        <ecNumber evidence="4">4.6.1.1</ecNumber>
    </recommendedName>
</protein>
<dbReference type="GO" id="GO:0007193">
    <property type="term" value="P:adenylate cyclase-inhibiting G protein-coupled receptor signaling pathway"/>
    <property type="evidence" value="ECO:0007669"/>
    <property type="project" value="TreeGrafter"/>
</dbReference>
<feature type="transmembrane region" description="Helical" evidence="18">
    <location>
        <begin position="144"/>
        <end position="162"/>
    </location>
</feature>
<evidence type="ECO:0000256" key="2">
    <source>
        <dbReference type="ARBA" id="ARBA00001946"/>
    </source>
</evidence>
<feature type="domain" description="Guanylate cyclase" evidence="19">
    <location>
        <begin position="1172"/>
        <end position="1317"/>
    </location>
</feature>
<keyword evidence="6" id="KW-0479">Metal-binding</keyword>
<keyword evidence="15 16" id="KW-0456">Lyase</keyword>
<dbReference type="InterPro" id="IPR029787">
    <property type="entry name" value="Nucleotide_cyclase"/>
</dbReference>
<evidence type="ECO:0000256" key="9">
    <source>
        <dbReference type="ARBA" id="ARBA00022840"/>
    </source>
</evidence>
<feature type="transmembrane region" description="Helical" evidence="18">
    <location>
        <begin position="817"/>
        <end position="837"/>
    </location>
</feature>
<evidence type="ECO:0000256" key="17">
    <source>
        <dbReference type="SAM" id="MobiDB-lite"/>
    </source>
</evidence>
<dbReference type="Pfam" id="PF00211">
    <property type="entry name" value="Guanylate_cyc"/>
    <property type="match status" value="2"/>
</dbReference>
<dbReference type="FunFam" id="3.30.70.1230:FF:000001">
    <property type="entry name" value="Adenylate cyclase"/>
    <property type="match status" value="1"/>
</dbReference>
<accession>A0A814AAA9</accession>
<comment type="cofactor">
    <cofactor evidence="2">
        <name>Mg(2+)</name>
        <dbReference type="ChEBI" id="CHEBI:18420"/>
    </cofactor>
</comment>
<keyword evidence="8" id="KW-0547">Nucleotide-binding</keyword>
<dbReference type="PROSITE" id="PS50125">
    <property type="entry name" value="GUANYLATE_CYCLASE_2"/>
    <property type="match status" value="2"/>
</dbReference>
<evidence type="ECO:0000256" key="7">
    <source>
        <dbReference type="ARBA" id="ARBA00022737"/>
    </source>
</evidence>
<comment type="catalytic activity">
    <reaction evidence="1">
        <text>ATP = 3',5'-cyclic AMP + diphosphate</text>
        <dbReference type="Rhea" id="RHEA:15389"/>
        <dbReference type="ChEBI" id="CHEBI:30616"/>
        <dbReference type="ChEBI" id="CHEBI:33019"/>
        <dbReference type="ChEBI" id="CHEBI:58165"/>
        <dbReference type="EC" id="4.6.1.1"/>
    </reaction>
</comment>
<feature type="domain" description="Guanylate cyclase" evidence="19">
    <location>
        <begin position="441"/>
        <end position="568"/>
    </location>
</feature>
<reference evidence="20" key="1">
    <citation type="submission" date="2021-02" db="EMBL/GenBank/DDBJ databases">
        <authorList>
            <person name="Nowell W R."/>
        </authorList>
    </citation>
    <scope>NUCLEOTIDE SEQUENCE</scope>
    <source>
        <strain evidence="20">Ploen Becks lab</strain>
    </source>
</reference>
<feature type="transmembrane region" description="Helical" evidence="18">
    <location>
        <begin position="843"/>
        <end position="864"/>
    </location>
</feature>
<evidence type="ECO:0000256" key="16">
    <source>
        <dbReference type="RuleBase" id="RU000405"/>
    </source>
</evidence>
<evidence type="ECO:0000256" key="10">
    <source>
        <dbReference type="ARBA" id="ARBA00022842"/>
    </source>
</evidence>
<evidence type="ECO:0000256" key="18">
    <source>
        <dbReference type="SAM" id="Phobius"/>
    </source>
</evidence>
<dbReference type="Proteomes" id="UP000663879">
    <property type="component" value="Unassembled WGS sequence"/>
</dbReference>
<dbReference type="SUPFAM" id="SSF55073">
    <property type="entry name" value="Nucleotide cyclase"/>
    <property type="match status" value="2"/>
</dbReference>
<feature type="compositionally biased region" description="Basic and acidic residues" evidence="17">
    <location>
        <begin position="57"/>
        <end position="73"/>
    </location>
</feature>
<gene>
    <name evidence="20" type="ORF">OXX778_LOCUS11947</name>
</gene>
<evidence type="ECO:0000256" key="5">
    <source>
        <dbReference type="ARBA" id="ARBA00022692"/>
    </source>
</evidence>
<evidence type="ECO:0000256" key="12">
    <source>
        <dbReference type="ARBA" id="ARBA00022998"/>
    </source>
</evidence>
<evidence type="ECO:0000256" key="8">
    <source>
        <dbReference type="ARBA" id="ARBA00022741"/>
    </source>
</evidence>
<dbReference type="OrthoDB" id="10035433at2759"/>
<keyword evidence="7" id="KW-0677">Repeat</keyword>
<keyword evidence="13 18" id="KW-0472">Membrane</keyword>
<evidence type="ECO:0000259" key="19">
    <source>
        <dbReference type="PROSITE" id="PS50125"/>
    </source>
</evidence>
<dbReference type="GO" id="GO:0004016">
    <property type="term" value="F:adenylate cyclase activity"/>
    <property type="evidence" value="ECO:0007669"/>
    <property type="project" value="UniProtKB-EC"/>
</dbReference>
<keyword evidence="5 18" id="KW-0812">Transmembrane</keyword>
<evidence type="ECO:0000256" key="6">
    <source>
        <dbReference type="ARBA" id="ARBA00022723"/>
    </source>
</evidence>
<dbReference type="PANTHER" id="PTHR45627:SF12">
    <property type="entry name" value="ADENYLATE CYCLASE TYPE 2"/>
    <property type="match status" value="1"/>
</dbReference>
<dbReference type="Pfam" id="PF16214">
    <property type="entry name" value="AC_N"/>
    <property type="match status" value="1"/>
</dbReference>
<proteinExistence type="inferred from homology"/>
<dbReference type="GO" id="GO:0046872">
    <property type="term" value="F:metal ion binding"/>
    <property type="evidence" value="ECO:0007669"/>
    <property type="project" value="UniProtKB-KW"/>
</dbReference>
<dbReference type="PROSITE" id="PS00452">
    <property type="entry name" value="GUANYLATE_CYCLASE_1"/>
    <property type="match status" value="2"/>
</dbReference>
<dbReference type="EMBL" id="CAJNOC010002092">
    <property type="protein sequence ID" value="CAF0911871.1"/>
    <property type="molecule type" value="Genomic_DNA"/>
</dbReference>
<dbReference type="GO" id="GO:0005524">
    <property type="term" value="F:ATP binding"/>
    <property type="evidence" value="ECO:0007669"/>
    <property type="project" value="UniProtKB-KW"/>
</dbReference>
<evidence type="ECO:0000313" key="21">
    <source>
        <dbReference type="Proteomes" id="UP000663879"/>
    </source>
</evidence>
<feature type="compositionally biased region" description="Polar residues" evidence="17">
    <location>
        <begin position="74"/>
        <end position="89"/>
    </location>
</feature>
<dbReference type="GO" id="GO:0035556">
    <property type="term" value="P:intracellular signal transduction"/>
    <property type="evidence" value="ECO:0007669"/>
    <property type="project" value="InterPro"/>
</dbReference>
<dbReference type="EC" id="4.6.1.1" evidence="4"/>